<evidence type="ECO:0000256" key="9">
    <source>
        <dbReference type="ARBA" id="ARBA00031306"/>
    </source>
</evidence>
<evidence type="ECO:0000256" key="2">
    <source>
        <dbReference type="ARBA" id="ARBA00011955"/>
    </source>
</evidence>
<keyword evidence="5 11" id="KW-0808">Transferase</keyword>
<protein>
    <recommendedName>
        <fullName evidence="3">FAD:protein FMN transferase</fullName>
        <ecNumber evidence="2">2.7.1.180</ecNumber>
    </recommendedName>
    <alternativeName>
        <fullName evidence="9">Flavin transferase</fullName>
    </alternativeName>
</protein>
<evidence type="ECO:0000256" key="1">
    <source>
        <dbReference type="ARBA" id="ARBA00001946"/>
    </source>
</evidence>
<evidence type="ECO:0000256" key="6">
    <source>
        <dbReference type="ARBA" id="ARBA00022723"/>
    </source>
</evidence>
<dbReference type="GO" id="GO:0046872">
    <property type="term" value="F:metal ion binding"/>
    <property type="evidence" value="ECO:0007669"/>
    <property type="project" value="UniProtKB-KW"/>
</dbReference>
<dbReference type="Pfam" id="PF02424">
    <property type="entry name" value="ApbE"/>
    <property type="match status" value="1"/>
</dbReference>
<evidence type="ECO:0000256" key="4">
    <source>
        <dbReference type="ARBA" id="ARBA00022630"/>
    </source>
</evidence>
<dbReference type="InterPro" id="IPR003374">
    <property type="entry name" value="ApbE-like_sf"/>
</dbReference>
<gene>
    <name evidence="11" type="primary">apbE_49</name>
    <name evidence="11" type="ORF">SDC9_160792</name>
</gene>
<evidence type="ECO:0000256" key="7">
    <source>
        <dbReference type="ARBA" id="ARBA00022827"/>
    </source>
</evidence>
<dbReference type="InterPro" id="IPR024932">
    <property type="entry name" value="ApbE"/>
</dbReference>
<dbReference type="Gene3D" id="3.10.520.10">
    <property type="entry name" value="ApbE-like domains"/>
    <property type="match status" value="1"/>
</dbReference>
<dbReference type="SUPFAM" id="SSF143631">
    <property type="entry name" value="ApbE-like"/>
    <property type="match status" value="1"/>
</dbReference>
<organism evidence="11">
    <name type="scientific">bioreactor metagenome</name>
    <dbReference type="NCBI Taxonomy" id="1076179"/>
    <lineage>
        <taxon>unclassified sequences</taxon>
        <taxon>metagenomes</taxon>
        <taxon>ecological metagenomes</taxon>
    </lineage>
</organism>
<dbReference type="AlphaFoldDB" id="A0A645FGI0"/>
<dbReference type="PANTHER" id="PTHR30040:SF2">
    <property type="entry name" value="FAD:PROTEIN FMN TRANSFERASE"/>
    <property type="match status" value="1"/>
</dbReference>
<keyword evidence="7" id="KW-0274">FAD</keyword>
<name>A0A645FGI0_9ZZZZ</name>
<comment type="cofactor">
    <cofactor evidence="1">
        <name>Mg(2+)</name>
        <dbReference type="ChEBI" id="CHEBI:18420"/>
    </cofactor>
</comment>
<reference evidence="11" key="1">
    <citation type="submission" date="2019-08" db="EMBL/GenBank/DDBJ databases">
        <authorList>
            <person name="Kucharzyk K."/>
            <person name="Murdoch R.W."/>
            <person name="Higgins S."/>
            <person name="Loffler F."/>
        </authorList>
    </citation>
    <scope>NUCLEOTIDE SEQUENCE</scope>
</reference>
<dbReference type="GO" id="GO:0016740">
    <property type="term" value="F:transferase activity"/>
    <property type="evidence" value="ECO:0007669"/>
    <property type="project" value="UniProtKB-KW"/>
</dbReference>
<accession>A0A645FGI0</accession>
<comment type="caution">
    <text evidence="11">The sequence shown here is derived from an EMBL/GenBank/DDBJ whole genome shotgun (WGS) entry which is preliminary data.</text>
</comment>
<dbReference type="EMBL" id="VSSQ01059964">
    <property type="protein sequence ID" value="MPN13471.1"/>
    <property type="molecule type" value="Genomic_DNA"/>
</dbReference>
<dbReference type="EC" id="2.7.1.180" evidence="2"/>
<proteinExistence type="predicted"/>
<sequence>MCLVTSGTYERYYTVDGKRYHHIIDPNTLYPSAYYDSVSVLCADSGLADALTTGLFSMPLEQGQAIVASLDGVEAFWILPDGTQVMSAGFGAFIIQTTD</sequence>
<keyword evidence="6" id="KW-0479">Metal-binding</keyword>
<keyword evidence="8" id="KW-0460">Magnesium</keyword>
<evidence type="ECO:0000256" key="5">
    <source>
        <dbReference type="ARBA" id="ARBA00022679"/>
    </source>
</evidence>
<evidence type="ECO:0000313" key="11">
    <source>
        <dbReference type="EMBL" id="MPN13471.1"/>
    </source>
</evidence>
<evidence type="ECO:0000256" key="8">
    <source>
        <dbReference type="ARBA" id="ARBA00022842"/>
    </source>
</evidence>
<evidence type="ECO:0000256" key="3">
    <source>
        <dbReference type="ARBA" id="ARBA00016337"/>
    </source>
</evidence>
<dbReference type="PANTHER" id="PTHR30040">
    <property type="entry name" value="THIAMINE BIOSYNTHESIS LIPOPROTEIN APBE"/>
    <property type="match status" value="1"/>
</dbReference>
<evidence type="ECO:0000256" key="10">
    <source>
        <dbReference type="ARBA" id="ARBA00048540"/>
    </source>
</evidence>
<comment type="catalytic activity">
    <reaction evidence="10">
        <text>L-threonyl-[protein] + FAD = FMN-L-threonyl-[protein] + AMP + H(+)</text>
        <dbReference type="Rhea" id="RHEA:36847"/>
        <dbReference type="Rhea" id="RHEA-COMP:11060"/>
        <dbReference type="Rhea" id="RHEA-COMP:11061"/>
        <dbReference type="ChEBI" id="CHEBI:15378"/>
        <dbReference type="ChEBI" id="CHEBI:30013"/>
        <dbReference type="ChEBI" id="CHEBI:57692"/>
        <dbReference type="ChEBI" id="CHEBI:74257"/>
        <dbReference type="ChEBI" id="CHEBI:456215"/>
        <dbReference type="EC" id="2.7.1.180"/>
    </reaction>
</comment>
<keyword evidence="4" id="KW-0285">Flavoprotein</keyword>